<evidence type="ECO:0000256" key="1">
    <source>
        <dbReference type="ARBA" id="ARBA00004141"/>
    </source>
</evidence>
<evidence type="ECO:0000256" key="4">
    <source>
        <dbReference type="ARBA" id="ARBA00022692"/>
    </source>
</evidence>
<evidence type="ECO:0000256" key="5">
    <source>
        <dbReference type="ARBA" id="ARBA00022989"/>
    </source>
</evidence>
<dbReference type="Pfam" id="PF03547">
    <property type="entry name" value="Mem_trans"/>
    <property type="match status" value="1"/>
</dbReference>
<feature type="transmembrane region" description="Helical" evidence="7">
    <location>
        <begin position="273"/>
        <end position="294"/>
    </location>
</feature>
<keyword evidence="2" id="KW-0813">Transport</keyword>
<dbReference type="PANTHER" id="PTHR36838:SF3">
    <property type="entry name" value="TRANSPORTER AUXIN EFFLUX CARRIER EC FAMILY"/>
    <property type="match status" value="1"/>
</dbReference>
<dbReference type="EMBL" id="LN824141">
    <property type="protein sequence ID" value="CEP77905.1"/>
    <property type="molecule type" value="Genomic_DNA"/>
</dbReference>
<evidence type="ECO:0000256" key="3">
    <source>
        <dbReference type="ARBA" id="ARBA00022475"/>
    </source>
</evidence>
<keyword evidence="6 7" id="KW-0472">Membrane</keyword>
<dbReference type="OrthoDB" id="3238334at2"/>
<accession>A0A0C7P0Y6</accession>
<evidence type="ECO:0000256" key="6">
    <source>
        <dbReference type="ARBA" id="ARBA00023136"/>
    </source>
</evidence>
<reference evidence="9" key="1">
    <citation type="submission" date="2014-11" db="EMBL/GenBank/DDBJ databases">
        <authorList>
            <person name="Wibberg D."/>
        </authorList>
    </citation>
    <scope>NUCLEOTIDE SEQUENCE [LARGE SCALE GENOMIC DNA]</scope>
    <source>
        <strain evidence="9">L3</strain>
    </source>
</reference>
<keyword evidence="4 7" id="KW-0812">Transmembrane</keyword>
<dbReference type="GO" id="GO:0055085">
    <property type="term" value="P:transmembrane transport"/>
    <property type="evidence" value="ECO:0007669"/>
    <property type="project" value="InterPro"/>
</dbReference>
<organism evidence="8 9">
    <name type="scientific">Defluviitoga tunisiensis</name>
    <dbReference type="NCBI Taxonomy" id="1006576"/>
    <lineage>
        <taxon>Bacteria</taxon>
        <taxon>Thermotogati</taxon>
        <taxon>Thermotogota</taxon>
        <taxon>Thermotogae</taxon>
        <taxon>Petrotogales</taxon>
        <taxon>Petrotogaceae</taxon>
        <taxon>Defluviitoga</taxon>
    </lineage>
</organism>
<dbReference type="GO" id="GO:0016020">
    <property type="term" value="C:membrane"/>
    <property type="evidence" value="ECO:0007669"/>
    <property type="project" value="UniProtKB-SubCell"/>
</dbReference>
<keyword evidence="9" id="KW-1185">Reference proteome</keyword>
<sequence length="296" mass="32731">MTALINFVVIVLMGYMFKKLFPKNTGEILSTLIVNFTLPMTVFIGISSSKVLLSDLYFILIGFLGCLLTFFGGKILVNLLNIEDKNVSTVILLSFCGLNIGLFMYPLAEMLWGINAITYFALYDLGNSIILYGIGKSVAEGKKGGFRILDLLKFPPFIALILGLVFNLFGVTLPDLIMSPIKIIKDANNFLIMFLVGFYFSVSTIKKHSKILTITLSTKYLIGLAISLLTLLIPVRNQLERVSLFISPMLPTAMMVIVYSIENNYDSELASSIVSLTAIISFILVFLASAMFNFGI</sequence>
<name>A0A0C7P0Y6_DEFTU</name>
<feature type="transmembrane region" description="Helical" evidence="7">
    <location>
        <begin position="86"/>
        <end position="105"/>
    </location>
</feature>
<feature type="transmembrane region" description="Helical" evidence="7">
    <location>
        <begin position="189"/>
        <end position="205"/>
    </location>
</feature>
<protein>
    <submittedName>
        <fullName evidence="8">Putative permeases</fullName>
    </submittedName>
</protein>
<dbReference type="AlphaFoldDB" id="A0A0C7P0Y6"/>
<feature type="transmembrane region" description="Helical" evidence="7">
    <location>
        <begin position="211"/>
        <end position="235"/>
    </location>
</feature>
<feature type="transmembrane region" description="Helical" evidence="7">
    <location>
        <begin position="154"/>
        <end position="177"/>
    </location>
</feature>
<proteinExistence type="predicted"/>
<gene>
    <name evidence="8" type="ORF">DTL3_0588</name>
</gene>
<dbReference type="STRING" id="1006576.DTL3_0588"/>
<dbReference type="RefSeq" id="WP_052670306.1">
    <property type="nucleotide sequence ID" value="NZ_LN824141.1"/>
</dbReference>
<evidence type="ECO:0000256" key="7">
    <source>
        <dbReference type="SAM" id="Phobius"/>
    </source>
</evidence>
<feature type="transmembrane region" description="Helical" evidence="7">
    <location>
        <begin position="242"/>
        <end position="261"/>
    </location>
</feature>
<keyword evidence="5 7" id="KW-1133">Transmembrane helix</keyword>
<comment type="subcellular location">
    <subcellularLocation>
        <location evidence="1">Membrane</location>
        <topology evidence="1">Multi-pass membrane protein</topology>
    </subcellularLocation>
</comment>
<evidence type="ECO:0000256" key="2">
    <source>
        <dbReference type="ARBA" id="ARBA00022448"/>
    </source>
</evidence>
<evidence type="ECO:0000313" key="9">
    <source>
        <dbReference type="Proteomes" id="UP000032809"/>
    </source>
</evidence>
<evidence type="ECO:0000313" key="8">
    <source>
        <dbReference type="EMBL" id="CEP77905.1"/>
    </source>
</evidence>
<dbReference type="KEGG" id="dtn:DTL3_0588"/>
<keyword evidence="3" id="KW-1003">Cell membrane</keyword>
<feature type="transmembrane region" description="Helical" evidence="7">
    <location>
        <begin position="112"/>
        <end position="134"/>
    </location>
</feature>
<dbReference type="HOGENOM" id="CLU_056175_6_1_0"/>
<feature type="transmembrane region" description="Helical" evidence="7">
    <location>
        <begin position="58"/>
        <end position="80"/>
    </location>
</feature>
<feature type="transmembrane region" description="Helical" evidence="7">
    <location>
        <begin position="28"/>
        <end position="46"/>
    </location>
</feature>
<dbReference type="PANTHER" id="PTHR36838">
    <property type="entry name" value="AUXIN EFFLUX CARRIER FAMILY PROTEIN"/>
    <property type="match status" value="1"/>
</dbReference>
<dbReference type="InterPro" id="IPR004776">
    <property type="entry name" value="Mem_transp_PIN-like"/>
</dbReference>
<dbReference type="Proteomes" id="UP000032809">
    <property type="component" value="Chromosome I"/>
</dbReference>